<dbReference type="RefSeq" id="WP_134339599.1">
    <property type="nucleotide sequence ID" value="NZ_SOPW01000005.1"/>
</dbReference>
<dbReference type="OrthoDB" id="2968329at2"/>
<evidence type="ECO:0000313" key="1">
    <source>
        <dbReference type="EMBL" id="TFB22868.1"/>
    </source>
</evidence>
<accession>A0A4Y8IUU1</accession>
<name>A0A4Y8IUU1_9BACI</name>
<reference evidence="1 2" key="1">
    <citation type="submission" date="2019-03" db="EMBL/GenBank/DDBJ databases">
        <authorList>
            <person name="He R.-H."/>
        </authorList>
    </citation>
    <scope>NUCLEOTIDE SEQUENCE [LARGE SCALE GENOMIC DNA]</scope>
    <source>
        <strain evidence="2">SH 714</strain>
    </source>
</reference>
<dbReference type="Proteomes" id="UP000297975">
    <property type="component" value="Unassembled WGS sequence"/>
</dbReference>
<organism evidence="1 2">
    <name type="scientific">Filobacillus milosensis</name>
    <dbReference type="NCBI Taxonomy" id="94137"/>
    <lineage>
        <taxon>Bacteria</taxon>
        <taxon>Bacillati</taxon>
        <taxon>Bacillota</taxon>
        <taxon>Bacilli</taxon>
        <taxon>Bacillales</taxon>
        <taxon>Bacillaceae</taxon>
        <taxon>Filobacillus</taxon>
    </lineage>
</organism>
<protein>
    <submittedName>
        <fullName evidence="1">Uncharacterized protein</fullName>
    </submittedName>
</protein>
<proteinExistence type="predicted"/>
<comment type="caution">
    <text evidence="1">The sequence shown here is derived from an EMBL/GenBank/DDBJ whole genome shotgun (WGS) entry which is preliminary data.</text>
</comment>
<sequence>MFDSTNEMFLQLNSSFKNPGRKYVILTNREEIGSIQNMKGTSINLGNILLNLIGWHSGISLNYELVNEQNELLGYLRKQMGIRSKDLHLFRADQSWVASVRTHAKLKDPSISVMGANDEELIKCEWRTSGIDYSLTDVKNNQPIGTIRKRSMVYESVKENLMNADGYYIPVLNEAEKTLMMIGIGISIDLYYSN</sequence>
<gene>
    <name evidence="1" type="ORF">E3U55_06415</name>
</gene>
<dbReference type="EMBL" id="SOPW01000005">
    <property type="protein sequence ID" value="TFB22868.1"/>
    <property type="molecule type" value="Genomic_DNA"/>
</dbReference>
<dbReference type="AlphaFoldDB" id="A0A4Y8IUU1"/>
<keyword evidence="2" id="KW-1185">Reference proteome</keyword>
<evidence type="ECO:0000313" key="2">
    <source>
        <dbReference type="Proteomes" id="UP000297975"/>
    </source>
</evidence>